<comment type="similarity">
    <text evidence="2">Belongs to the membrane fusion protein (MFP) (TC 8.A.1) family.</text>
</comment>
<comment type="caution">
    <text evidence="9">The sequence shown here is derived from an EMBL/GenBank/DDBJ whole genome shotgun (WGS) entry which is preliminary data.</text>
</comment>
<dbReference type="GO" id="GO:0005886">
    <property type="term" value="C:plasma membrane"/>
    <property type="evidence" value="ECO:0007669"/>
    <property type="project" value="TreeGrafter"/>
</dbReference>
<evidence type="ECO:0000259" key="6">
    <source>
        <dbReference type="Pfam" id="PF25917"/>
    </source>
</evidence>
<dbReference type="GO" id="GO:0046677">
    <property type="term" value="P:response to antibiotic"/>
    <property type="evidence" value="ECO:0007669"/>
    <property type="project" value="TreeGrafter"/>
</dbReference>
<evidence type="ECO:0000259" key="5">
    <source>
        <dbReference type="Pfam" id="PF25876"/>
    </source>
</evidence>
<feature type="domain" description="Multidrug resistance protein MdtA-like beta-barrel" evidence="7">
    <location>
        <begin position="214"/>
        <end position="298"/>
    </location>
</feature>
<dbReference type="Proteomes" id="UP000094795">
    <property type="component" value="Unassembled WGS sequence"/>
</dbReference>
<reference evidence="9 10" key="1">
    <citation type="submission" date="2015-12" db="EMBL/GenBank/DDBJ databases">
        <authorList>
            <person name="Shamseldin A."/>
            <person name="Moawad H."/>
            <person name="Abd El-Rahim W.M."/>
            <person name="Sadowsky M.J."/>
        </authorList>
    </citation>
    <scope>NUCLEOTIDE SEQUENCE [LARGE SCALE GENOMIC DNA]</scope>
    <source>
        <strain evidence="9 10">JC234</strain>
    </source>
</reference>
<feature type="coiled-coil region" evidence="3">
    <location>
        <begin position="107"/>
        <end position="172"/>
    </location>
</feature>
<evidence type="ECO:0000256" key="1">
    <source>
        <dbReference type="ARBA" id="ARBA00004196"/>
    </source>
</evidence>
<dbReference type="InterPro" id="IPR058627">
    <property type="entry name" value="MdtA-like_C"/>
</dbReference>
<dbReference type="AlphaFoldDB" id="A0A1C1YUH3"/>
<feature type="signal peptide" evidence="4">
    <location>
        <begin position="1"/>
        <end position="29"/>
    </location>
</feature>
<dbReference type="Gene3D" id="2.40.30.170">
    <property type="match status" value="1"/>
</dbReference>
<dbReference type="STRING" id="1480615.AWJ14_07740"/>
<dbReference type="PANTHER" id="PTHR30158:SF3">
    <property type="entry name" value="MULTIDRUG EFFLUX PUMP SUBUNIT ACRA-RELATED"/>
    <property type="match status" value="1"/>
</dbReference>
<evidence type="ECO:0000256" key="3">
    <source>
        <dbReference type="SAM" id="Coils"/>
    </source>
</evidence>
<dbReference type="OrthoDB" id="9800613at2"/>
<comment type="subcellular location">
    <subcellularLocation>
        <location evidence="1">Cell envelope</location>
    </subcellularLocation>
</comment>
<feature type="domain" description="Multidrug resistance protein MdtA-like barrel-sandwich hybrid" evidence="6">
    <location>
        <begin position="66"/>
        <end position="209"/>
    </location>
</feature>
<evidence type="ECO:0000259" key="7">
    <source>
        <dbReference type="Pfam" id="PF25944"/>
    </source>
</evidence>
<proteinExistence type="inferred from homology"/>
<dbReference type="InterPro" id="IPR006143">
    <property type="entry name" value="RND_pump_MFP"/>
</dbReference>
<accession>A0A1C1YUH3</accession>
<dbReference type="PANTHER" id="PTHR30158">
    <property type="entry name" value="ACRA/E-RELATED COMPONENT OF DRUG EFFLUX TRANSPORTER"/>
    <property type="match status" value="1"/>
</dbReference>
<dbReference type="Gene3D" id="1.10.287.470">
    <property type="entry name" value="Helix hairpin bin"/>
    <property type="match status" value="1"/>
</dbReference>
<evidence type="ECO:0000256" key="4">
    <source>
        <dbReference type="SAM" id="SignalP"/>
    </source>
</evidence>
<feature type="chain" id="PRO_5008656527" evidence="4">
    <location>
        <begin position="30"/>
        <end position="387"/>
    </location>
</feature>
<dbReference type="EMBL" id="LQZT01000023">
    <property type="protein sequence ID" value="OCW57036.1"/>
    <property type="molecule type" value="Genomic_DNA"/>
</dbReference>
<dbReference type="Pfam" id="PF25967">
    <property type="entry name" value="RND-MFP_C"/>
    <property type="match status" value="1"/>
</dbReference>
<keyword evidence="3" id="KW-0175">Coiled coil</keyword>
<name>A0A1C1YUH3_9HYPH</name>
<keyword evidence="10" id="KW-1185">Reference proteome</keyword>
<dbReference type="GO" id="GO:0022857">
    <property type="term" value="F:transmembrane transporter activity"/>
    <property type="evidence" value="ECO:0007669"/>
    <property type="project" value="InterPro"/>
</dbReference>
<dbReference type="InterPro" id="IPR058626">
    <property type="entry name" value="MdtA-like_b-barrel"/>
</dbReference>
<dbReference type="Gene3D" id="2.40.50.100">
    <property type="match status" value="1"/>
</dbReference>
<evidence type="ECO:0000313" key="10">
    <source>
        <dbReference type="Proteomes" id="UP000094795"/>
    </source>
</evidence>
<dbReference type="PROSITE" id="PS51257">
    <property type="entry name" value="PROKAR_LIPOPROTEIN"/>
    <property type="match status" value="1"/>
</dbReference>
<feature type="domain" description="Multidrug resistance protein MdtA-like C-terminal permuted SH3" evidence="8">
    <location>
        <begin position="306"/>
        <end position="364"/>
    </location>
</feature>
<dbReference type="Gene3D" id="2.40.420.20">
    <property type="match status" value="1"/>
</dbReference>
<sequence>MQSRSRFWIIGALCLPLMLLGACSNQTDAEGDARAEAQPARVSVMTIRPEAVTVYDELPGRVSAFRTAEIRPQVSGIIQGKLFEEGSVVAAGTALFQIDPAPFAAEADAAAAVLARAEAELMNARSKFERAELLAARKVTSDEAFSNATATLAQAKASVAEAKANLARRKLELSNATIRSPISGIIGQSFMSEGGLASTSATSPLAVVQQIDQVYVDVRQSSMSLEQLQDAAPDKGTADPGELPVMIRTITGKPYAHAGRVLFSDISVDNATGSLGIRILVPNPEGHLLPGMFIRAMVPREIYDAALMVPQEAVIRDLAGRPQLIVIAEDRTGDRRGVELGPLVDGKYLVKSGLAAGDTIVVLGQERVQAGQPLEMSSPQASPRTQS</sequence>
<dbReference type="GO" id="GO:0030313">
    <property type="term" value="C:cell envelope"/>
    <property type="evidence" value="ECO:0007669"/>
    <property type="project" value="UniProtKB-SubCell"/>
</dbReference>
<evidence type="ECO:0000256" key="2">
    <source>
        <dbReference type="ARBA" id="ARBA00009477"/>
    </source>
</evidence>
<dbReference type="Pfam" id="PF25876">
    <property type="entry name" value="HH_MFP_RND"/>
    <property type="match status" value="1"/>
</dbReference>
<organism evidence="9 10">
    <name type="scientific">Hoeflea olei</name>
    <dbReference type="NCBI Taxonomy" id="1480615"/>
    <lineage>
        <taxon>Bacteria</taxon>
        <taxon>Pseudomonadati</taxon>
        <taxon>Pseudomonadota</taxon>
        <taxon>Alphaproteobacteria</taxon>
        <taxon>Hyphomicrobiales</taxon>
        <taxon>Rhizobiaceae</taxon>
        <taxon>Hoeflea</taxon>
    </lineage>
</organism>
<dbReference type="NCBIfam" id="TIGR01730">
    <property type="entry name" value="RND_mfp"/>
    <property type="match status" value="1"/>
</dbReference>
<dbReference type="Pfam" id="PF25917">
    <property type="entry name" value="BSH_RND"/>
    <property type="match status" value="1"/>
</dbReference>
<evidence type="ECO:0000313" key="9">
    <source>
        <dbReference type="EMBL" id="OCW57036.1"/>
    </source>
</evidence>
<keyword evidence="4" id="KW-0732">Signal</keyword>
<dbReference type="InterPro" id="IPR058625">
    <property type="entry name" value="MdtA-like_BSH"/>
</dbReference>
<protein>
    <submittedName>
        <fullName evidence="9">Efflux transporter periplasmic adaptor subunit</fullName>
    </submittedName>
</protein>
<evidence type="ECO:0000259" key="8">
    <source>
        <dbReference type="Pfam" id="PF25967"/>
    </source>
</evidence>
<feature type="domain" description="Multidrug resistance protein MdtA-like alpha-helical hairpin" evidence="5">
    <location>
        <begin position="108"/>
        <end position="174"/>
    </location>
</feature>
<dbReference type="Pfam" id="PF25944">
    <property type="entry name" value="Beta-barrel_RND"/>
    <property type="match status" value="1"/>
</dbReference>
<dbReference type="SUPFAM" id="SSF111369">
    <property type="entry name" value="HlyD-like secretion proteins"/>
    <property type="match status" value="1"/>
</dbReference>
<dbReference type="InterPro" id="IPR058624">
    <property type="entry name" value="MdtA-like_HH"/>
</dbReference>
<gene>
    <name evidence="9" type="ORF">AWJ14_07740</name>
</gene>